<dbReference type="EMBL" id="NEDP02003195">
    <property type="protein sequence ID" value="OWF49228.1"/>
    <property type="molecule type" value="Genomic_DNA"/>
</dbReference>
<feature type="chain" id="PRO_5012577914" evidence="1">
    <location>
        <begin position="28"/>
        <end position="59"/>
    </location>
</feature>
<dbReference type="Proteomes" id="UP000242188">
    <property type="component" value="Unassembled WGS sequence"/>
</dbReference>
<reference evidence="2 3" key="1">
    <citation type="journal article" date="2017" name="Nat. Ecol. Evol.">
        <title>Scallop genome provides insights into evolution of bilaterian karyotype and development.</title>
        <authorList>
            <person name="Wang S."/>
            <person name="Zhang J."/>
            <person name="Jiao W."/>
            <person name="Li J."/>
            <person name="Xun X."/>
            <person name="Sun Y."/>
            <person name="Guo X."/>
            <person name="Huan P."/>
            <person name="Dong B."/>
            <person name="Zhang L."/>
            <person name="Hu X."/>
            <person name="Sun X."/>
            <person name="Wang J."/>
            <person name="Zhao C."/>
            <person name="Wang Y."/>
            <person name="Wang D."/>
            <person name="Huang X."/>
            <person name="Wang R."/>
            <person name="Lv J."/>
            <person name="Li Y."/>
            <person name="Zhang Z."/>
            <person name="Liu B."/>
            <person name="Lu W."/>
            <person name="Hui Y."/>
            <person name="Liang J."/>
            <person name="Zhou Z."/>
            <person name="Hou R."/>
            <person name="Li X."/>
            <person name="Liu Y."/>
            <person name="Li H."/>
            <person name="Ning X."/>
            <person name="Lin Y."/>
            <person name="Zhao L."/>
            <person name="Xing Q."/>
            <person name="Dou J."/>
            <person name="Li Y."/>
            <person name="Mao J."/>
            <person name="Guo H."/>
            <person name="Dou H."/>
            <person name="Li T."/>
            <person name="Mu C."/>
            <person name="Jiang W."/>
            <person name="Fu Q."/>
            <person name="Fu X."/>
            <person name="Miao Y."/>
            <person name="Liu J."/>
            <person name="Yu Q."/>
            <person name="Li R."/>
            <person name="Liao H."/>
            <person name="Li X."/>
            <person name="Kong Y."/>
            <person name="Jiang Z."/>
            <person name="Chourrout D."/>
            <person name="Li R."/>
            <person name="Bao Z."/>
        </authorList>
    </citation>
    <scope>NUCLEOTIDE SEQUENCE [LARGE SCALE GENOMIC DNA]</scope>
    <source>
        <strain evidence="2 3">PY_sf001</strain>
    </source>
</reference>
<accession>A0A210QKF9</accession>
<evidence type="ECO:0000256" key="1">
    <source>
        <dbReference type="SAM" id="SignalP"/>
    </source>
</evidence>
<feature type="signal peptide" evidence="1">
    <location>
        <begin position="1"/>
        <end position="27"/>
    </location>
</feature>
<name>A0A210QKF9_MIZYE</name>
<keyword evidence="1" id="KW-0732">Signal</keyword>
<comment type="caution">
    <text evidence="2">The sequence shown here is derived from an EMBL/GenBank/DDBJ whole genome shotgun (WGS) entry which is preliminary data.</text>
</comment>
<proteinExistence type="predicted"/>
<keyword evidence="3" id="KW-1185">Reference proteome</keyword>
<dbReference type="AlphaFoldDB" id="A0A210QKF9"/>
<organism evidence="2 3">
    <name type="scientific">Mizuhopecten yessoensis</name>
    <name type="common">Japanese scallop</name>
    <name type="synonym">Patinopecten yessoensis</name>
    <dbReference type="NCBI Taxonomy" id="6573"/>
    <lineage>
        <taxon>Eukaryota</taxon>
        <taxon>Metazoa</taxon>
        <taxon>Spiralia</taxon>
        <taxon>Lophotrochozoa</taxon>
        <taxon>Mollusca</taxon>
        <taxon>Bivalvia</taxon>
        <taxon>Autobranchia</taxon>
        <taxon>Pteriomorphia</taxon>
        <taxon>Pectinida</taxon>
        <taxon>Pectinoidea</taxon>
        <taxon>Pectinidae</taxon>
        <taxon>Mizuhopecten</taxon>
    </lineage>
</organism>
<evidence type="ECO:0000313" key="3">
    <source>
        <dbReference type="Proteomes" id="UP000242188"/>
    </source>
</evidence>
<gene>
    <name evidence="2" type="ORF">KP79_PYT24471</name>
</gene>
<protein>
    <submittedName>
        <fullName evidence="2">Uncharacterized protein</fullName>
    </submittedName>
</protein>
<sequence length="59" mass="6408">MFVYIWQLQCLLHCILGKSACITVVDGSPVADQQLSNASSHPVSMSELAPTSVFHNYGI</sequence>
<evidence type="ECO:0000313" key="2">
    <source>
        <dbReference type="EMBL" id="OWF49228.1"/>
    </source>
</evidence>